<protein>
    <recommendedName>
        <fullName evidence="1">KRAB domain-containing protein</fullName>
    </recommendedName>
</protein>
<dbReference type="Gene3D" id="6.10.140.140">
    <property type="match status" value="1"/>
</dbReference>
<dbReference type="PANTHER" id="PTHR23232">
    <property type="entry name" value="KRAB DOMAIN C2H2 ZINC FINGER"/>
    <property type="match status" value="1"/>
</dbReference>
<accession>A0A8C9BJV2</accession>
<dbReference type="Pfam" id="PF01352">
    <property type="entry name" value="KRAB"/>
    <property type="match status" value="1"/>
</dbReference>
<dbReference type="Proteomes" id="UP000694554">
    <property type="component" value="Chromosome 10"/>
</dbReference>
<dbReference type="AlphaFoldDB" id="A0A8C9BJV2"/>
<reference evidence="2" key="3">
    <citation type="submission" date="2025-09" db="UniProtKB">
        <authorList>
            <consortium name="Ensembl"/>
        </authorList>
    </citation>
    <scope>IDENTIFICATION</scope>
</reference>
<name>A0A8C9BJV2_PHOSS</name>
<reference evidence="2" key="1">
    <citation type="submission" date="2019-08" db="EMBL/GenBank/DDBJ databases">
        <title>Phocoena sinus (Vaquita) genome, mPhoSin1, primary haplotype.</title>
        <authorList>
            <person name="Morin P."/>
            <person name="Mountcastle J."/>
            <person name="Fungtammasan C."/>
            <person name="Rhie A."/>
            <person name="Rojas-Bracho L."/>
            <person name="Smith C.R."/>
            <person name="Taylor B.L."/>
            <person name="Gulland F.M.D."/>
            <person name="Musser W."/>
            <person name="Houck M."/>
            <person name="Haase B."/>
            <person name="Paez S."/>
            <person name="Howe K."/>
            <person name="Torrance J."/>
            <person name="Formenti G."/>
            <person name="Phillippy A."/>
            <person name="Ryder O."/>
            <person name="Jarvis E.D."/>
            <person name="Fedrigo O."/>
        </authorList>
    </citation>
    <scope>NUCLEOTIDE SEQUENCE [LARGE SCALE GENOMIC DNA]</scope>
</reference>
<dbReference type="Ensembl" id="ENSPSNT00000009185.1">
    <property type="protein sequence ID" value="ENSPSNP00000008108.1"/>
    <property type="gene ID" value="ENSPSNG00000005982.1"/>
</dbReference>
<dbReference type="PROSITE" id="PS50805">
    <property type="entry name" value="KRAB"/>
    <property type="match status" value="1"/>
</dbReference>
<dbReference type="SUPFAM" id="SSF109640">
    <property type="entry name" value="KRAB domain (Kruppel-associated box)"/>
    <property type="match status" value="1"/>
</dbReference>
<dbReference type="GeneTree" id="ENSGT00940000163859"/>
<evidence type="ECO:0000313" key="2">
    <source>
        <dbReference type="Ensembl" id="ENSPSNP00000008108.1"/>
    </source>
</evidence>
<dbReference type="InterPro" id="IPR050169">
    <property type="entry name" value="Krueppel_C2H2_ZnF"/>
</dbReference>
<feature type="domain" description="KRAB" evidence="1">
    <location>
        <begin position="6"/>
        <end position="77"/>
    </location>
</feature>
<evidence type="ECO:0000259" key="1">
    <source>
        <dbReference type="PROSITE" id="PS50805"/>
    </source>
</evidence>
<dbReference type="GO" id="GO:0006355">
    <property type="term" value="P:regulation of DNA-templated transcription"/>
    <property type="evidence" value="ECO:0007669"/>
    <property type="project" value="InterPro"/>
</dbReference>
<proteinExistence type="predicted"/>
<dbReference type="PANTHER" id="PTHR23232:SF102">
    <property type="entry name" value="KRAB DOMAIN-CONTAINING PROTEIN"/>
    <property type="match status" value="1"/>
</dbReference>
<keyword evidence="3" id="KW-1185">Reference proteome</keyword>
<dbReference type="InterPro" id="IPR036051">
    <property type="entry name" value="KRAB_dom_sf"/>
</dbReference>
<dbReference type="SMART" id="SM00349">
    <property type="entry name" value="KRAB"/>
    <property type="match status" value="1"/>
</dbReference>
<organism evidence="2 3">
    <name type="scientific">Phocoena sinus</name>
    <name type="common">Vaquita</name>
    <dbReference type="NCBI Taxonomy" id="42100"/>
    <lineage>
        <taxon>Eukaryota</taxon>
        <taxon>Metazoa</taxon>
        <taxon>Chordata</taxon>
        <taxon>Craniata</taxon>
        <taxon>Vertebrata</taxon>
        <taxon>Euteleostomi</taxon>
        <taxon>Mammalia</taxon>
        <taxon>Eutheria</taxon>
        <taxon>Laurasiatheria</taxon>
        <taxon>Artiodactyla</taxon>
        <taxon>Whippomorpha</taxon>
        <taxon>Cetacea</taxon>
        <taxon>Odontoceti</taxon>
        <taxon>Phocoenidae</taxon>
        <taxon>Phocoena</taxon>
    </lineage>
</organism>
<sequence length="130" mass="14715">MAHGPITFKYVAIAFFQHEWEFLDLVQKKLYYNVMMENYSNLVSLGHSISKPDIIVLLEQGKEPWMVVREETRNWSTDLDSSYKITSDRKTSGLKPMSPALAGGFSTTAPPGKPQIYFQDSGFVSFGLLT</sequence>
<dbReference type="InterPro" id="IPR001909">
    <property type="entry name" value="KRAB"/>
</dbReference>
<evidence type="ECO:0000313" key="3">
    <source>
        <dbReference type="Proteomes" id="UP000694554"/>
    </source>
</evidence>
<dbReference type="CDD" id="cd07765">
    <property type="entry name" value="KRAB_A-box"/>
    <property type="match status" value="1"/>
</dbReference>
<reference evidence="2" key="2">
    <citation type="submission" date="2025-08" db="UniProtKB">
        <authorList>
            <consortium name="Ensembl"/>
        </authorList>
    </citation>
    <scope>IDENTIFICATION</scope>
</reference>